<dbReference type="Gene3D" id="2.60.40.2440">
    <property type="entry name" value="Carbohydrate binding type-21 domain"/>
    <property type="match status" value="1"/>
</dbReference>
<feature type="region of interest" description="Disordered" evidence="1">
    <location>
        <begin position="1"/>
        <end position="60"/>
    </location>
</feature>
<dbReference type="InterPro" id="IPR005036">
    <property type="entry name" value="CBM21_dom"/>
</dbReference>
<feature type="region of interest" description="Disordered" evidence="1">
    <location>
        <begin position="330"/>
        <end position="350"/>
    </location>
</feature>
<dbReference type="Proteomes" id="UP000010556">
    <property type="component" value="Unassembled WGS sequence"/>
</dbReference>
<feature type="domain" description="CBM21" evidence="3">
    <location>
        <begin position="123"/>
        <end position="231"/>
    </location>
</feature>
<accession>L5M4I9</accession>
<keyword evidence="2" id="KW-1133">Transmembrane helix</keyword>
<feature type="transmembrane region" description="Helical" evidence="2">
    <location>
        <begin position="1067"/>
        <end position="1097"/>
    </location>
</feature>
<dbReference type="GO" id="GO:0008157">
    <property type="term" value="F:protein phosphatase 1 binding"/>
    <property type="evidence" value="ECO:0007669"/>
    <property type="project" value="TreeGrafter"/>
</dbReference>
<reference evidence="5" key="1">
    <citation type="journal article" date="2013" name="Science">
        <title>Comparative analysis of bat genomes provides insight into the evolution of flight and immunity.</title>
        <authorList>
            <person name="Zhang G."/>
            <person name="Cowled C."/>
            <person name="Shi Z."/>
            <person name="Huang Z."/>
            <person name="Bishop-Lilly K.A."/>
            <person name="Fang X."/>
            <person name="Wynne J.W."/>
            <person name="Xiong Z."/>
            <person name="Baker M.L."/>
            <person name="Zhao W."/>
            <person name="Tachedjian M."/>
            <person name="Zhu Y."/>
            <person name="Zhou P."/>
            <person name="Jiang X."/>
            <person name="Ng J."/>
            <person name="Yang L."/>
            <person name="Wu L."/>
            <person name="Xiao J."/>
            <person name="Feng Y."/>
            <person name="Chen Y."/>
            <person name="Sun X."/>
            <person name="Zhang Y."/>
            <person name="Marsh G.A."/>
            <person name="Crameri G."/>
            <person name="Broder C.C."/>
            <person name="Frey K.G."/>
            <person name="Wang L.F."/>
            <person name="Wang J."/>
        </authorList>
    </citation>
    <scope>NUCLEOTIDE SEQUENCE [LARGE SCALE GENOMIC DNA]</scope>
</reference>
<dbReference type="CDD" id="cd22255">
    <property type="entry name" value="PBD_PPP1R3A"/>
    <property type="match status" value="1"/>
</dbReference>
<keyword evidence="2" id="KW-0812">Transmembrane</keyword>
<evidence type="ECO:0000256" key="1">
    <source>
        <dbReference type="SAM" id="MobiDB-lite"/>
    </source>
</evidence>
<evidence type="ECO:0000256" key="2">
    <source>
        <dbReference type="SAM" id="Phobius"/>
    </source>
</evidence>
<organism evidence="4 5">
    <name type="scientific">Myotis davidii</name>
    <name type="common">David's myotis</name>
    <dbReference type="NCBI Taxonomy" id="225400"/>
    <lineage>
        <taxon>Eukaryota</taxon>
        <taxon>Metazoa</taxon>
        <taxon>Chordata</taxon>
        <taxon>Craniata</taxon>
        <taxon>Vertebrata</taxon>
        <taxon>Euteleostomi</taxon>
        <taxon>Mammalia</taxon>
        <taxon>Eutheria</taxon>
        <taxon>Laurasiatheria</taxon>
        <taxon>Chiroptera</taxon>
        <taxon>Yangochiroptera</taxon>
        <taxon>Vespertilionidae</taxon>
        <taxon>Myotis</taxon>
    </lineage>
</organism>
<keyword evidence="2" id="KW-0472">Membrane</keyword>
<dbReference type="OrthoDB" id="1881at2759"/>
<dbReference type="Pfam" id="PF03370">
    <property type="entry name" value="CBM_21"/>
    <property type="match status" value="1"/>
</dbReference>
<feature type="compositionally biased region" description="Basic and acidic residues" evidence="1">
    <location>
        <begin position="672"/>
        <end position="681"/>
    </location>
</feature>
<feature type="region of interest" description="Disordered" evidence="1">
    <location>
        <begin position="900"/>
        <end position="923"/>
    </location>
</feature>
<dbReference type="AlphaFoldDB" id="L5M4I9"/>
<dbReference type="PANTHER" id="PTHR12307">
    <property type="entry name" value="PROTEIN PHOSPHATASE 1 REGULATORY SUBUNIT"/>
    <property type="match status" value="1"/>
</dbReference>
<feature type="compositionally biased region" description="Polar residues" evidence="1">
    <location>
        <begin position="1"/>
        <end position="12"/>
    </location>
</feature>
<dbReference type="PROSITE" id="PS51159">
    <property type="entry name" value="CBM21"/>
    <property type="match status" value="1"/>
</dbReference>
<feature type="region of interest" description="Disordered" evidence="1">
    <location>
        <begin position="542"/>
        <end position="584"/>
    </location>
</feature>
<evidence type="ECO:0000313" key="4">
    <source>
        <dbReference type="EMBL" id="ELK33306.1"/>
    </source>
</evidence>
<sequence length="1111" mass="124614">MEPSEAPSQISKDNFLEVPNLSDSLSEDEEVQATLKPGFSPQPRRRGSDSSEDMYLDAPPSGTRRVSFADTFGFNLVSVKEFDCWDLPNVSTNFNLTKDIFHPEEYVLSPLFDLPSPKDLMHQLQVQKAILESAEYLPGSASIKGIIRVLNISFEKSVYVRMSLDDWKTHFDILAEYVPNSCDGETDQFSFKISLVPHYQQDGSKVEFCIRYETSVGTFWSNNNGTNYVLVYQKKEQEPKPVKPKEEVPNKQIKGCLKVKPSKEESSVTSDENNFENSKITDTRIPIIVCSQEDKEDLETGIQNVKDVNRDHEEHDRKELEMRINQGSLRSTGSKEEKNTFSTDPVNFPNKGEVLEKKHVHDEVYSDLLKRTLSPSSPAENSLKRDFHHNEKYFSGNECSHQPSEEITSDMRKIKPLLENAGSDDLMQLHISNKEVLDDNANPAQWRGSVQISCPSSDQLVEDNLNKKHEGGAMEIKMRDLECLRRDFHADFHLEKSIEKGSSKKDYGNGKNEEQRMHLGVNEKQSTNLQSLLHDQEKISHSEISVEETGASSKGLTVLPSKDTSAPDQAIRKDSSQSPRGSLSWGEAVLTTTEHDLSTSKGTASGEMPSQVCSPINGNILKDDYLFQFEEENVGRINPEDQNKNKQHKKRWNFLESQGKARESKTNTTQQIKEHADCEDTWGGRDDTRSLTATPTEKLFTCQETVSYELSSLADHGITEKAEAGTAYIIKTISEKTLESMSAGEKAIIAKLPQETARSDRPIKVKETAFDPHEERNDDLHYSFCQGDTVGVTYDDDLEKKSYLDICTVHVDKMESEEAILMHNPANTHDRKKRGTGNLTSVEGTLQVIKNNQKTASKLNLGMSPIDKKIFSENRDPGQVQEFTKKMGAGGIIQSALNSDTSRASENGSQVSNHHAKTSVSSYEQATAVDNTVSTMALQSTRTKSEYNCNPASEIQGIEKYPHAGGTTEEVCKSSGTVRSVSRRETHTGECNMEKCVGPVVLITEAVENTAEVRHTNEGLLNSGQSPCFSGDKVSESSASANLPAHERQAQSSESLLLKYTNSKISYFLLFLIFLVTIYQYDLMIGLAFYLFSLYWLSWEGRRQKESVRKK</sequence>
<proteinExistence type="predicted"/>
<evidence type="ECO:0000313" key="5">
    <source>
        <dbReference type="Proteomes" id="UP000010556"/>
    </source>
</evidence>
<dbReference type="GO" id="GO:0005979">
    <property type="term" value="P:regulation of glycogen biosynthetic process"/>
    <property type="evidence" value="ECO:0007669"/>
    <property type="project" value="TreeGrafter"/>
</dbReference>
<dbReference type="GO" id="GO:2001069">
    <property type="term" value="F:glycogen binding"/>
    <property type="evidence" value="ECO:0007669"/>
    <property type="project" value="TreeGrafter"/>
</dbReference>
<dbReference type="InterPro" id="IPR038175">
    <property type="entry name" value="CBM21_dom_sf"/>
</dbReference>
<dbReference type="PANTHER" id="PTHR12307:SF2">
    <property type="entry name" value="PROTEIN PHOSPHATASE 1 REGULATORY SUBUNIT 3A"/>
    <property type="match status" value="1"/>
</dbReference>
<gene>
    <name evidence="4" type="ORF">MDA_GLEAN10004421</name>
</gene>
<name>L5M4I9_MYODS</name>
<evidence type="ECO:0000259" key="3">
    <source>
        <dbReference type="PROSITE" id="PS51159"/>
    </source>
</evidence>
<feature type="region of interest" description="Disordered" evidence="1">
    <location>
        <begin position="658"/>
        <end position="681"/>
    </location>
</feature>
<dbReference type="GO" id="GO:0000164">
    <property type="term" value="C:protein phosphatase type 1 complex"/>
    <property type="evidence" value="ECO:0007669"/>
    <property type="project" value="TreeGrafter"/>
</dbReference>
<keyword evidence="5" id="KW-1185">Reference proteome</keyword>
<dbReference type="eggNOG" id="KOG3986">
    <property type="taxonomic scope" value="Eukaryota"/>
</dbReference>
<protein>
    <submittedName>
        <fullName evidence="4">Protein phosphatase 1 regulatory subunit 3A</fullName>
    </submittedName>
</protein>
<dbReference type="InterPro" id="IPR050782">
    <property type="entry name" value="PP1_regulatory_subunit_3"/>
</dbReference>
<dbReference type="KEGG" id="myd:102775034"/>
<dbReference type="EMBL" id="KB104457">
    <property type="protein sequence ID" value="ELK33306.1"/>
    <property type="molecule type" value="Genomic_DNA"/>
</dbReference>